<reference evidence="1 2" key="1">
    <citation type="journal article" date="2024" name="J Genomics">
        <title>Draft genome sequencing and assembly of Favolaschia claudopus CIRM-BRFM 2984 isolated from oak limbs.</title>
        <authorList>
            <person name="Navarro D."/>
            <person name="Drula E."/>
            <person name="Chaduli D."/>
            <person name="Cazenave R."/>
            <person name="Ahrendt S."/>
            <person name="Wang J."/>
            <person name="Lipzen A."/>
            <person name="Daum C."/>
            <person name="Barry K."/>
            <person name="Grigoriev I.V."/>
            <person name="Favel A."/>
            <person name="Rosso M.N."/>
            <person name="Martin F."/>
        </authorList>
    </citation>
    <scope>NUCLEOTIDE SEQUENCE [LARGE SCALE GENOMIC DNA]</scope>
    <source>
        <strain evidence="1 2">CIRM-BRFM 2984</strain>
    </source>
</reference>
<evidence type="ECO:0000313" key="2">
    <source>
        <dbReference type="Proteomes" id="UP001362999"/>
    </source>
</evidence>
<sequence>MLTFLLQLERHHTLCAAGWTAVEIWWRSEKGVGELLRTLLWRKLDLSRRPPFPEMHSLTVLGAVMSRLTWSTTVGFIFVEFDSIMPGVTETMLAKPMPVESRSSVPTQLNVYRNHADAETMPALSQICPDELRAVASTFSTRQSNPTEASLINVDQFTSSSSAFSLFSMNIYNADLKFESMVCIDESNSLISSNSPAQDFFATIQCNPDSIELKSGEVLTRSTRFIRVDPFRVAEGFALRASGRRVELPSTHRRSIRPNRENSFDKCQGTPVYDHKKPTRSLRFFVLSASSLCLVMLASQPKRADIGFLGSFHSVFFPFSAGLQSRLLTLCPKKGLTWRRSHPSNQHNLVQPDSDSPPLPKPCPRLVLLLFGDQVEFKSYNGLAVVTIDWIRADFPQTEDMPRLLSNYCYCSLRVRSFGSRASFGSIRNGVQFPIVVDAETMPV</sequence>
<organism evidence="1 2">
    <name type="scientific">Favolaschia claudopus</name>
    <dbReference type="NCBI Taxonomy" id="2862362"/>
    <lineage>
        <taxon>Eukaryota</taxon>
        <taxon>Fungi</taxon>
        <taxon>Dikarya</taxon>
        <taxon>Basidiomycota</taxon>
        <taxon>Agaricomycotina</taxon>
        <taxon>Agaricomycetes</taxon>
        <taxon>Agaricomycetidae</taxon>
        <taxon>Agaricales</taxon>
        <taxon>Marasmiineae</taxon>
        <taxon>Mycenaceae</taxon>
        <taxon>Favolaschia</taxon>
    </lineage>
</organism>
<protein>
    <submittedName>
        <fullName evidence="1">Uncharacterized protein</fullName>
    </submittedName>
</protein>
<proteinExistence type="predicted"/>
<keyword evidence="2" id="KW-1185">Reference proteome</keyword>
<evidence type="ECO:0000313" key="1">
    <source>
        <dbReference type="EMBL" id="KAK7038476.1"/>
    </source>
</evidence>
<gene>
    <name evidence="1" type="ORF">R3P38DRAFT_2770722</name>
</gene>
<accession>A0AAW0CI68</accession>
<dbReference type="Proteomes" id="UP001362999">
    <property type="component" value="Unassembled WGS sequence"/>
</dbReference>
<dbReference type="AlphaFoldDB" id="A0AAW0CI68"/>
<name>A0AAW0CI68_9AGAR</name>
<comment type="caution">
    <text evidence="1">The sequence shown here is derived from an EMBL/GenBank/DDBJ whole genome shotgun (WGS) entry which is preliminary data.</text>
</comment>
<dbReference type="EMBL" id="JAWWNJ010000017">
    <property type="protein sequence ID" value="KAK7038476.1"/>
    <property type="molecule type" value="Genomic_DNA"/>
</dbReference>